<feature type="region of interest" description="Disordered" evidence="1">
    <location>
        <begin position="1"/>
        <end position="56"/>
    </location>
</feature>
<evidence type="ECO:0000256" key="1">
    <source>
        <dbReference type="SAM" id="MobiDB-lite"/>
    </source>
</evidence>
<feature type="compositionally biased region" description="Low complexity" evidence="1">
    <location>
        <begin position="9"/>
        <end position="47"/>
    </location>
</feature>
<keyword evidence="2" id="KW-1133">Transmembrane helix</keyword>
<reference evidence="4" key="1">
    <citation type="journal article" date="2013" name="Nature">
        <title>Draft genome of the wheat A-genome progenitor Triticum urartu.</title>
        <authorList>
            <person name="Ling H.Q."/>
            <person name="Zhao S."/>
            <person name="Liu D."/>
            <person name="Wang J."/>
            <person name="Sun H."/>
            <person name="Zhang C."/>
            <person name="Fan H."/>
            <person name="Li D."/>
            <person name="Dong L."/>
            <person name="Tao Y."/>
            <person name="Gao C."/>
            <person name="Wu H."/>
            <person name="Li Y."/>
            <person name="Cui Y."/>
            <person name="Guo X."/>
            <person name="Zheng S."/>
            <person name="Wang B."/>
            <person name="Yu K."/>
            <person name="Liang Q."/>
            <person name="Yang W."/>
            <person name="Lou X."/>
            <person name="Chen J."/>
            <person name="Feng M."/>
            <person name="Jian J."/>
            <person name="Zhang X."/>
            <person name="Luo G."/>
            <person name="Jiang Y."/>
            <person name="Liu J."/>
            <person name="Wang Z."/>
            <person name="Sha Y."/>
            <person name="Zhang B."/>
            <person name="Wu H."/>
            <person name="Tang D."/>
            <person name="Shen Q."/>
            <person name="Xue P."/>
            <person name="Zou S."/>
            <person name="Wang X."/>
            <person name="Liu X."/>
            <person name="Wang F."/>
            <person name="Yang Y."/>
            <person name="An X."/>
            <person name="Dong Z."/>
            <person name="Zhang K."/>
            <person name="Zhang X."/>
            <person name="Luo M.C."/>
            <person name="Dvorak J."/>
            <person name="Tong Y."/>
            <person name="Wang J."/>
            <person name="Yang H."/>
            <person name="Li Z."/>
            <person name="Wang D."/>
            <person name="Zhang A."/>
            <person name="Wang J."/>
        </authorList>
    </citation>
    <scope>NUCLEOTIDE SEQUENCE</scope>
    <source>
        <strain evidence="4">cv. G1812</strain>
    </source>
</reference>
<proteinExistence type="predicted"/>
<evidence type="ECO:0000256" key="2">
    <source>
        <dbReference type="SAM" id="Phobius"/>
    </source>
</evidence>
<dbReference type="EnsemblPlants" id="TuG1812S0001585200.01.T01">
    <property type="protein sequence ID" value="TuG1812S0001585200.01.T01.s_cds8257"/>
    <property type="gene ID" value="TuG1812S0001585200.01"/>
</dbReference>
<protein>
    <submittedName>
        <fullName evidence="3">Uncharacterized protein</fullName>
    </submittedName>
</protein>
<feature type="transmembrane region" description="Helical" evidence="2">
    <location>
        <begin position="74"/>
        <end position="93"/>
    </location>
</feature>
<name>A0A8R7VAT7_TRIUA</name>
<reference evidence="3" key="2">
    <citation type="submission" date="2022-06" db="UniProtKB">
        <authorList>
            <consortium name="EnsemblPlants"/>
        </authorList>
    </citation>
    <scope>IDENTIFICATION</scope>
</reference>
<dbReference type="Gramene" id="TuG1812S0001585200.01.T01">
    <property type="protein sequence ID" value="TuG1812S0001585200.01.T01.s_cds8257"/>
    <property type="gene ID" value="TuG1812S0001585200.01"/>
</dbReference>
<keyword evidence="2" id="KW-0472">Membrane</keyword>
<keyword evidence="4" id="KW-1185">Reference proteome</keyword>
<organism evidence="3 4">
    <name type="scientific">Triticum urartu</name>
    <name type="common">Red wild einkorn</name>
    <name type="synonym">Crithodium urartu</name>
    <dbReference type="NCBI Taxonomy" id="4572"/>
    <lineage>
        <taxon>Eukaryota</taxon>
        <taxon>Viridiplantae</taxon>
        <taxon>Streptophyta</taxon>
        <taxon>Embryophyta</taxon>
        <taxon>Tracheophyta</taxon>
        <taxon>Spermatophyta</taxon>
        <taxon>Magnoliopsida</taxon>
        <taxon>Liliopsida</taxon>
        <taxon>Poales</taxon>
        <taxon>Poaceae</taxon>
        <taxon>BOP clade</taxon>
        <taxon>Pooideae</taxon>
        <taxon>Triticodae</taxon>
        <taxon>Triticeae</taxon>
        <taxon>Triticinae</taxon>
        <taxon>Triticum</taxon>
    </lineage>
</organism>
<keyword evidence="2" id="KW-0812">Transmembrane</keyword>
<sequence length="138" mass="14938">MRRHHRSRGTIITGCGRATTTTTPGTGTPSATSTGRPPSSSTRSTAGCSPTSKTDSTTCRWIQPCGWSIWSSFAASYVVHAGYVCMVAFCVCVRARARVINCFVLTGYMLCCFHLVGCVCNYLMGIFLNLQMPGMYIN</sequence>
<evidence type="ECO:0000313" key="4">
    <source>
        <dbReference type="Proteomes" id="UP000015106"/>
    </source>
</evidence>
<dbReference type="AlphaFoldDB" id="A0A8R7VAT7"/>
<evidence type="ECO:0000313" key="3">
    <source>
        <dbReference type="EnsemblPlants" id="TuG1812S0001585200.01.T01.s_cds8257"/>
    </source>
</evidence>
<accession>A0A8R7VAT7</accession>
<feature type="transmembrane region" description="Helical" evidence="2">
    <location>
        <begin position="105"/>
        <end position="128"/>
    </location>
</feature>
<dbReference type="Proteomes" id="UP000015106">
    <property type="component" value="Unassembled WGS sequence"/>
</dbReference>